<sequence length="124" mass="14487">MELTRVPVLGAFVRRLHATIDHRVEQSRTARHLEWIEAERLRHLDMRMDSLDQAIQRLAPQVAALEVRFEDRRLDELANRMASPTAAEVATIMELIGEEQRRVTVRLAALSHFEERLRRLEIAN</sequence>
<proteinExistence type="predicted"/>
<evidence type="ECO:0000313" key="2">
    <source>
        <dbReference type="Proteomes" id="UP000316252"/>
    </source>
</evidence>
<name>A0A506Y6W0_9MICO</name>
<accession>A0A506Y6W0</accession>
<dbReference type="RefSeq" id="WP_141161778.1">
    <property type="nucleotide sequence ID" value="NZ_VHQG01000001.1"/>
</dbReference>
<organism evidence="1 2">
    <name type="scientific">Schumannella soli</name>
    <dbReference type="NCBI Taxonomy" id="2590779"/>
    <lineage>
        <taxon>Bacteria</taxon>
        <taxon>Bacillati</taxon>
        <taxon>Actinomycetota</taxon>
        <taxon>Actinomycetes</taxon>
        <taxon>Micrococcales</taxon>
        <taxon>Microbacteriaceae</taxon>
        <taxon>Schumannella</taxon>
    </lineage>
</organism>
<dbReference type="Proteomes" id="UP000316252">
    <property type="component" value="Unassembled WGS sequence"/>
</dbReference>
<comment type="caution">
    <text evidence="1">The sequence shown here is derived from an EMBL/GenBank/DDBJ whole genome shotgun (WGS) entry which is preliminary data.</text>
</comment>
<dbReference type="AlphaFoldDB" id="A0A506Y6W0"/>
<gene>
    <name evidence="1" type="ORF">FJ657_00645</name>
</gene>
<dbReference type="OrthoDB" id="5081699at2"/>
<reference evidence="1 2" key="1">
    <citation type="submission" date="2019-06" db="EMBL/GenBank/DDBJ databases">
        <authorList>
            <person name="Li F."/>
        </authorList>
    </citation>
    <scope>NUCLEOTIDE SEQUENCE [LARGE SCALE GENOMIC DNA]</scope>
    <source>
        <strain evidence="1 2">10F1D-1</strain>
    </source>
</reference>
<dbReference type="EMBL" id="VHQG01000001">
    <property type="protein sequence ID" value="TPW77250.1"/>
    <property type="molecule type" value="Genomic_DNA"/>
</dbReference>
<evidence type="ECO:0000313" key="1">
    <source>
        <dbReference type="EMBL" id="TPW77250.1"/>
    </source>
</evidence>
<protein>
    <submittedName>
        <fullName evidence="1">Uncharacterized protein</fullName>
    </submittedName>
</protein>
<keyword evidence="2" id="KW-1185">Reference proteome</keyword>